<protein>
    <submittedName>
        <fullName evidence="3">Uncharacterized protein</fullName>
    </submittedName>
</protein>
<feature type="region of interest" description="Disordered" evidence="1">
    <location>
        <begin position="1"/>
        <end position="26"/>
    </location>
</feature>
<organism evidence="3 4">
    <name type="scientific">Psilocybe cf. subviscida</name>
    <dbReference type="NCBI Taxonomy" id="2480587"/>
    <lineage>
        <taxon>Eukaryota</taxon>
        <taxon>Fungi</taxon>
        <taxon>Dikarya</taxon>
        <taxon>Basidiomycota</taxon>
        <taxon>Agaricomycotina</taxon>
        <taxon>Agaricomycetes</taxon>
        <taxon>Agaricomycetidae</taxon>
        <taxon>Agaricales</taxon>
        <taxon>Agaricineae</taxon>
        <taxon>Strophariaceae</taxon>
        <taxon>Psilocybe</taxon>
    </lineage>
</organism>
<name>A0A8H5ATM9_9AGAR</name>
<dbReference type="OrthoDB" id="3265172at2759"/>
<proteinExistence type="predicted"/>
<evidence type="ECO:0000256" key="2">
    <source>
        <dbReference type="SAM" id="Phobius"/>
    </source>
</evidence>
<dbReference type="AlphaFoldDB" id="A0A8H5ATM9"/>
<evidence type="ECO:0000313" key="3">
    <source>
        <dbReference type="EMBL" id="KAF5310714.1"/>
    </source>
</evidence>
<dbReference type="EMBL" id="JAACJJ010000057">
    <property type="protein sequence ID" value="KAF5310714.1"/>
    <property type="molecule type" value="Genomic_DNA"/>
</dbReference>
<keyword evidence="4" id="KW-1185">Reference proteome</keyword>
<feature type="transmembrane region" description="Helical" evidence="2">
    <location>
        <begin position="112"/>
        <end position="131"/>
    </location>
</feature>
<evidence type="ECO:0000313" key="4">
    <source>
        <dbReference type="Proteomes" id="UP000567179"/>
    </source>
</evidence>
<keyword evidence="2" id="KW-1133">Transmembrane helix</keyword>
<gene>
    <name evidence="3" type="ORF">D9619_008159</name>
</gene>
<evidence type="ECO:0000256" key="1">
    <source>
        <dbReference type="SAM" id="MobiDB-lite"/>
    </source>
</evidence>
<dbReference type="Proteomes" id="UP000567179">
    <property type="component" value="Unassembled WGS sequence"/>
</dbReference>
<keyword evidence="2" id="KW-0812">Transmembrane</keyword>
<comment type="caution">
    <text evidence="3">The sequence shown here is derived from an EMBL/GenBank/DDBJ whole genome shotgun (WGS) entry which is preliminary data.</text>
</comment>
<feature type="transmembrane region" description="Helical" evidence="2">
    <location>
        <begin position="177"/>
        <end position="197"/>
    </location>
</feature>
<sequence length="218" mass="24191">MATPEKPKRGSWYPLSSSNKSPQTSKTMTLATTGFAASVSAQVSQASTPKPLTAGEQHWAARALRAEALLQVELQHKQEFRALGHDHDVKRERELASLAKEYKEKHVSMERLLIFLVVLIGVLVLLIMYLATHYTRHSLLMQQKSHDRWWSAIGASHFTIPILSPFTSVVEQETSVIGAKIIGSVAAIAACFGYFAFRHWLSNKGKGAPTILSRAIDR</sequence>
<feature type="compositionally biased region" description="Polar residues" evidence="1">
    <location>
        <begin position="14"/>
        <end position="26"/>
    </location>
</feature>
<keyword evidence="2" id="KW-0472">Membrane</keyword>
<reference evidence="3 4" key="1">
    <citation type="journal article" date="2020" name="ISME J.">
        <title>Uncovering the hidden diversity of litter-decomposition mechanisms in mushroom-forming fungi.</title>
        <authorList>
            <person name="Floudas D."/>
            <person name="Bentzer J."/>
            <person name="Ahren D."/>
            <person name="Johansson T."/>
            <person name="Persson P."/>
            <person name="Tunlid A."/>
        </authorList>
    </citation>
    <scope>NUCLEOTIDE SEQUENCE [LARGE SCALE GENOMIC DNA]</scope>
    <source>
        <strain evidence="3 4">CBS 101986</strain>
    </source>
</reference>
<accession>A0A8H5ATM9</accession>